<dbReference type="GO" id="GO:0016020">
    <property type="term" value="C:membrane"/>
    <property type="evidence" value="ECO:0007669"/>
    <property type="project" value="InterPro"/>
</dbReference>
<keyword evidence="2" id="KW-1185">Reference proteome</keyword>
<dbReference type="EMBL" id="BJWL01000012">
    <property type="protein sequence ID" value="GFY98209.1"/>
    <property type="molecule type" value="Genomic_DNA"/>
</dbReference>
<dbReference type="PANTHER" id="PTHR19229:SF267">
    <property type="entry name" value="ABC TRANSPORTER A FAMILY MEMBER 1"/>
    <property type="match status" value="1"/>
</dbReference>
<protein>
    <submittedName>
        <fullName evidence="1">ATP-binding cassette A1</fullName>
    </submittedName>
</protein>
<dbReference type="GO" id="GO:0140359">
    <property type="term" value="F:ABC-type transporter activity"/>
    <property type="evidence" value="ECO:0007669"/>
    <property type="project" value="InterPro"/>
</dbReference>
<name>A0A7J0FJ41_9ERIC</name>
<proteinExistence type="predicted"/>
<dbReference type="GO" id="GO:0005524">
    <property type="term" value="F:ATP binding"/>
    <property type="evidence" value="ECO:0007669"/>
    <property type="project" value="UniProtKB-KW"/>
</dbReference>
<keyword evidence="1" id="KW-0547">Nucleotide-binding</keyword>
<evidence type="ECO:0000313" key="2">
    <source>
        <dbReference type="Proteomes" id="UP000585474"/>
    </source>
</evidence>
<sequence>MVREIECCMRRSDLNSNEGSEHNLCLGIDSYGISVTTLEEVFLRVAGSDFNEAECFEEKATFVSHASMVSQASHNYTPRNILLPKLSEHYKVDSDRNGQICISSSYSALDEYALAVHFYHYYALLANNFFRLSSVFFFADGLASLALLRQGMKDGSGDGFLDWNVIDASICYLAAEGIVYYLLTLVLELVPPHKLRATIEECWRSMKIFQRSSSCYTEPLLESSSKNNILDLDEDVDVREERNRVLSGSTDNAIIYLCYLQKVYPGNYHSTKVSVHSLTFAVQKGTCFGFLGTNEQGKLQPFQCYLVQELSSICRAQNIGHFG</sequence>
<dbReference type="AlphaFoldDB" id="A0A7J0FJ41"/>
<dbReference type="PANTHER" id="PTHR19229">
    <property type="entry name" value="ATP-BINDING CASSETTE TRANSPORTER SUBFAMILY A ABCA"/>
    <property type="match status" value="1"/>
</dbReference>
<organism evidence="1 2">
    <name type="scientific">Actinidia rufa</name>
    <dbReference type="NCBI Taxonomy" id="165716"/>
    <lineage>
        <taxon>Eukaryota</taxon>
        <taxon>Viridiplantae</taxon>
        <taxon>Streptophyta</taxon>
        <taxon>Embryophyta</taxon>
        <taxon>Tracheophyta</taxon>
        <taxon>Spermatophyta</taxon>
        <taxon>Magnoliopsida</taxon>
        <taxon>eudicotyledons</taxon>
        <taxon>Gunneridae</taxon>
        <taxon>Pentapetalae</taxon>
        <taxon>asterids</taxon>
        <taxon>Ericales</taxon>
        <taxon>Actinidiaceae</taxon>
        <taxon>Actinidia</taxon>
    </lineage>
</organism>
<dbReference type="Proteomes" id="UP000585474">
    <property type="component" value="Unassembled WGS sequence"/>
</dbReference>
<dbReference type="GO" id="GO:0005319">
    <property type="term" value="F:lipid transporter activity"/>
    <property type="evidence" value="ECO:0007669"/>
    <property type="project" value="TreeGrafter"/>
</dbReference>
<reference evidence="1 2" key="1">
    <citation type="submission" date="2019-07" db="EMBL/GenBank/DDBJ databases">
        <title>De Novo Assembly of kiwifruit Actinidia rufa.</title>
        <authorList>
            <person name="Sugita-Konishi S."/>
            <person name="Sato K."/>
            <person name="Mori E."/>
            <person name="Abe Y."/>
            <person name="Kisaki G."/>
            <person name="Hamano K."/>
            <person name="Suezawa K."/>
            <person name="Otani M."/>
            <person name="Fukuda T."/>
            <person name="Manabe T."/>
            <person name="Gomi K."/>
            <person name="Tabuchi M."/>
            <person name="Akimitsu K."/>
            <person name="Kataoka I."/>
        </authorList>
    </citation>
    <scope>NUCLEOTIDE SEQUENCE [LARGE SCALE GENOMIC DNA]</scope>
    <source>
        <strain evidence="2">cv. Fuchu</strain>
    </source>
</reference>
<dbReference type="OrthoDB" id="1736184at2759"/>
<comment type="caution">
    <text evidence="1">The sequence shown here is derived from an EMBL/GenBank/DDBJ whole genome shotgun (WGS) entry which is preliminary data.</text>
</comment>
<keyword evidence="1" id="KW-0067">ATP-binding</keyword>
<dbReference type="InterPro" id="IPR026082">
    <property type="entry name" value="ABCA"/>
</dbReference>
<evidence type="ECO:0000313" key="1">
    <source>
        <dbReference type="EMBL" id="GFY98209.1"/>
    </source>
</evidence>
<accession>A0A7J0FJ41</accession>
<gene>
    <name evidence="1" type="ORF">Acr_12g0007500</name>
</gene>